<dbReference type="InterPro" id="IPR029072">
    <property type="entry name" value="YebC-like"/>
</dbReference>
<proteinExistence type="inferred from homology"/>
<name>A0A5C3QY16_9AGAR</name>
<comment type="subcellular location">
    <subcellularLocation>
        <location evidence="1">Mitochondrion</location>
    </subcellularLocation>
</comment>
<dbReference type="Gene3D" id="1.10.10.200">
    <property type="match status" value="1"/>
</dbReference>
<evidence type="ECO:0000256" key="2">
    <source>
        <dbReference type="ARBA" id="ARBA00008724"/>
    </source>
</evidence>
<dbReference type="PANTHER" id="PTHR12532">
    <property type="entry name" value="TRANSLATIONAL ACTIVATOR OF CYTOCHROME C OXIDASE 1"/>
    <property type="match status" value="1"/>
</dbReference>
<dbReference type="InterPro" id="IPR002876">
    <property type="entry name" value="Transcrip_reg_TACO1-like"/>
</dbReference>
<reference evidence="5 6" key="1">
    <citation type="journal article" date="2019" name="Nat. Ecol. Evol.">
        <title>Megaphylogeny resolves global patterns of mushroom evolution.</title>
        <authorList>
            <person name="Varga T."/>
            <person name="Krizsan K."/>
            <person name="Foldi C."/>
            <person name="Dima B."/>
            <person name="Sanchez-Garcia M."/>
            <person name="Sanchez-Ramirez S."/>
            <person name="Szollosi G.J."/>
            <person name="Szarkandi J.G."/>
            <person name="Papp V."/>
            <person name="Albert L."/>
            <person name="Andreopoulos W."/>
            <person name="Angelini C."/>
            <person name="Antonin V."/>
            <person name="Barry K.W."/>
            <person name="Bougher N.L."/>
            <person name="Buchanan P."/>
            <person name="Buyck B."/>
            <person name="Bense V."/>
            <person name="Catcheside P."/>
            <person name="Chovatia M."/>
            <person name="Cooper J."/>
            <person name="Damon W."/>
            <person name="Desjardin D."/>
            <person name="Finy P."/>
            <person name="Geml J."/>
            <person name="Haridas S."/>
            <person name="Hughes K."/>
            <person name="Justo A."/>
            <person name="Karasinski D."/>
            <person name="Kautmanova I."/>
            <person name="Kiss B."/>
            <person name="Kocsube S."/>
            <person name="Kotiranta H."/>
            <person name="LaButti K.M."/>
            <person name="Lechner B.E."/>
            <person name="Liimatainen K."/>
            <person name="Lipzen A."/>
            <person name="Lukacs Z."/>
            <person name="Mihaltcheva S."/>
            <person name="Morgado L.N."/>
            <person name="Niskanen T."/>
            <person name="Noordeloos M.E."/>
            <person name="Ohm R.A."/>
            <person name="Ortiz-Santana B."/>
            <person name="Ovrebo C."/>
            <person name="Racz N."/>
            <person name="Riley R."/>
            <person name="Savchenko A."/>
            <person name="Shiryaev A."/>
            <person name="Soop K."/>
            <person name="Spirin V."/>
            <person name="Szebenyi C."/>
            <person name="Tomsovsky M."/>
            <person name="Tulloss R.E."/>
            <person name="Uehling J."/>
            <person name="Grigoriev I.V."/>
            <person name="Vagvolgyi C."/>
            <person name="Papp T."/>
            <person name="Martin F.M."/>
            <person name="Miettinen O."/>
            <person name="Hibbett D.S."/>
            <person name="Nagy L.G."/>
        </authorList>
    </citation>
    <scope>NUCLEOTIDE SEQUENCE [LARGE SCALE GENOMIC DNA]</scope>
    <source>
        <strain evidence="5 6">CBS 309.79</strain>
    </source>
</reference>
<evidence type="ECO:0000256" key="1">
    <source>
        <dbReference type="ARBA" id="ARBA00004173"/>
    </source>
</evidence>
<dbReference type="InterPro" id="IPR048300">
    <property type="entry name" value="TACO1_YebC-like_2nd/3rd_dom"/>
</dbReference>
<comment type="similarity">
    <text evidence="2">Belongs to the TACO1 family.</text>
</comment>
<dbReference type="InterPro" id="IPR049083">
    <property type="entry name" value="TACO1_YebC_N"/>
</dbReference>
<feature type="domain" description="TACO1/YebC-like second and third" evidence="3">
    <location>
        <begin position="102"/>
        <end position="270"/>
    </location>
</feature>
<organism evidence="5 6">
    <name type="scientific">Pterulicium gracile</name>
    <dbReference type="NCBI Taxonomy" id="1884261"/>
    <lineage>
        <taxon>Eukaryota</taxon>
        <taxon>Fungi</taxon>
        <taxon>Dikarya</taxon>
        <taxon>Basidiomycota</taxon>
        <taxon>Agaricomycotina</taxon>
        <taxon>Agaricomycetes</taxon>
        <taxon>Agaricomycetidae</taxon>
        <taxon>Agaricales</taxon>
        <taxon>Pleurotineae</taxon>
        <taxon>Pterulaceae</taxon>
        <taxon>Pterulicium</taxon>
    </lineage>
</organism>
<dbReference type="InterPro" id="IPR026564">
    <property type="entry name" value="Transcrip_reg_TACO1-like_dom3"/>
</dbReference>
<keyword evidence="6" id="KW-1185">Reference proteome</keyword>
<dbReference type="Pfam" id="PF20772">
    <property type="entry name" value="TACO1_YebC_N"/>
    <property type="match status" value="1"/>
</dbReference>
<dbReference type="EMBL" id="ML178814">
    <property type="protein sequence ID" value="TFL06906.1"/>
    <property type="molecule type" value="Genomic_DNA"/>
</dbReference>
<gene>
    <name evidence="5" type="ORF">BDV98DRAFT_556882</name>
</gene>
<dbReference type="OrthoDB" id="2017544at2759"/>
<protein>
    <submittedName>
        <fullName evidence="5">YebC-like protein</fullName>
    </submittedName>
</protein>
<dbReference type="Gene3D" id="3.30.70.980">
    <property type="match status" value="2"/>
</dbReference>
<dbReference type="SUPFAM" id="SSF75625">
    <property type="entry name" value="YebC-like"/>
    <property type="match status" value="1"/>
</dbReference>
<accession>A0A5C3QY16</accession>
<evidence type="ECO:0000259" key="3">
    <source>
        <dbReference type="Pfam" id="PF01709"/>
    </source>
</evidence>
<dbReference type="FunFam" id="1.10.10.200:FF:000002">
    <property type="entry name" value="Probable transcriptional regulatory protein CLM62_37755"/>
    <property type="match status" value="1"/>
</dbReference>
<evidence type="ECO:0000313" key="6">
    <source>
        <dbReference type="Proteomes" id="UP000305067"/>
    </source>
</evidence>
<dbReference type="PANTHER" id="PTHR12532:SF0">
    <property type="entry name" value="TRANSLATIONAL ACTIVATOR OF CYTOCHROME C OXIDASE 1"/>
    <property type="match status" value="1"/>
</dbReference>
<evidence type="ECO:0000313" key="5">
    <source>
        <dbReference type="EMBL" id="TFL06906.1"/>
    </source>
</evidence>
<dbReference type="STRING" id="1884261.A0A5C3QY16"/>
<dbReference type="Pfam" id="PF01709">
    <property type="entry name" value="Transcrip_reg"/>
    <property type="match status" value="1"/>
</dbReference>
<dbReference type="Proteomes" id="UP000305067">
    <property type="component" value="Unassembled WGS sequence"/>
</dbReference>
<sequence>MLGVARIGRRHLSYSAPLQAGHNKWSKIQQKKGVNDTKKSTIYQRSSRDIAVAARNGGSADPEKNHTLALVLQKARSQGVPKENIEAALQRAQQRREKGDQSVSFEALAQRSVGIIVECMTDNNNRTSRTIKEVLGQHDAQLTPVGFMFARKGFVEVAVKQTGNQDESTEELINDALTANAEDFNEVSREEQGSANSGLVYEFSCLPEHLKDLTSALGSSTHVQAVLASELRFCPAGDKPADQTDELRAQISDLVDALNECDDTLKVWTTLETS</sequence>
<feature type="domain" description="TACO1/YebC-like N-terminal" evidence="4">
    <location>
        <begin position="23"/>
        <end position="94"/>
    </location>
</feature>
<evidence type="ECO:0000259" key="4">
    <source>
        <dbReference type="Pfam" id="PF20772"/>
    </source>
</evidence>
<dbReference type="InterPro" id="IPR017856">
    <property type="entry name" value="Integrase-like_N"/>
</dbReference>
<dbReference type="AlphaFoldDB" id="A0A5C3QY16"/>
<dbReference type="GO" id="GO:0005739">
    <property type="term" value="C:mitochondrion"/>
    <property type="evidence" value="ECO:0007669"/>
    <property type="project" value="UniProtKB-SubCell"/>
</dbReference>
<dbReference type="HAMAP" id="MF_00693">
    <property type="entry name" value="Transcrip_reg_TACO1"/>
    <property type="match status" value="1"/>
</dbReference>